<gene>
    <name evidence="1" type="ORF">GCM10009681_21360</name>
</gene>
<evidence type="ECO:0000313" key="2">
    <source>
        <dbReference type="Proteomes" id="UP001500655"/>
    </source>
</evidence>
<name>A0ABN2K7F7_9ACTN</name>
<proteinExistence type="predicted"/>
<protein>
    <submittedName>
        <fullName evidence="1">Uncharacterized protein</fullName>
    </submittedName>
</protein>
<evidence type="ECO:0000313" key="1">
    <source>
        <dbReference type="EMBL" id="GAA1749928.1"/>
    </source>
</evidence>
<keyword evidence="2" id="KW-1185">Reference proteome</keyword>
<comment type="caution">
    <text evidence="1">The sequence shown here is derived from an EMBL/GenBank/DDBJ whole genome shotgun (WGS) entry which is preliminary data.</text>
</comment>
<reference evidence="1 2" key="1">
    <citation type="journal article" date="2019" name="Int. J. Syst. Evol. Microbiol.">
        <title>The Global Catalogue of Microorganisms (GCM) 10K type strain sequencing project: providing services to taxonomists for standard genome sequencing and annotation.</title>
        <authorList>
            <consortium name="The Broad Institute Genomics Platform"/>
            <consortium name="The Broad Institute Genome Sequencing Center for Infectious Disease"/>
            <person name="Wu L."/>
            <person name="Ma J."/>
        </authorList>
    </citation>
    <scope>NUCLEOTIDE SEQUENCE [LARGE SCALE GENOMIC DNA]</scope>
    <source>
        <strain evidence="1 2">JCM 13249</strain>
    </source>
</reference>
<dbReference type="Proteomes" id="UP001500655">
    <property type="component" value="Unassembled WGS sequence"/>
</dbReference>
<organism evidence="1 2">
    <name type="scientific">Luedemannella helvata</name>
    <dbReference type="NCBI Taxonomy" id="349315"/>
    <lineage>
        <taxon>Bacteria</taxon>
        <taxon>Bacillati</taxon>
        <taxon>Actinomycetota</taxon>
        <taxon>Actinomycetes</taxon>
        <taxon>Micromonosporales</taxon>
        <taxon>Micromonosporaceae</taxon>
        <taxon>Luedemannella</taxon>
    </lineage>
</organism>
<sequence length="58" mass="6270">MAAHELDSHVIVDTDALAAPSGDAPAHRCRAAPEEHLCSCGRLREDCVRDTVRAVWST</sequence>
<dbReference type="EMBL" id="BAAALS010000008">
    <property type="protein sequence ID" value="GAA1749928.1"/>
    <property type="molecule type" value="Genomic_DNA"/>
</dbReference>
<accession>A0ABN2K7F7</accession>
<dbReference type="RefSeq" id="WP_344079444.1">
    <property type="nucleotide sequence ID" value="NZ_BAAALS010000008.1"/>
</dbReference>